<feature type="compositionally biased region" description="Acidic residues" evidence="1">
    <location>
        <begin position="76"/>
        <end position="93"/>
    </location>
</feature>
<feature type="region of interest" description="Disordered" evidence="1">
    <location>
        <begin position="282"/>
        <end position="323"/>
    </location>
</feature>
<sequence>MPTGPPPTDVFVQGLAAPASPSQQQPLDLVERSSEATEYDDDVMRRQTSPQHCLQGGASVVDEEGEEGELAKAGGEEDDEGNEGDVDGEDDNMNNDGNVGGDEVEENRFSHCERRRKDHNAGRSGMTTTPSTLVMHAPSVVNLQPLMGCYKNNNIVCDESAKENAYLTKFIEILVKDNRFDCRFEKPRSTYRNNRDMYHNLGPKRLKLWEYLFHDAPQGCLDGNYIYKKAKATETLKHYHGALTGAFEIFVARCKILKFNLYKDQLTFKDCAELAKWGEGFNPVDSDEDSSDSDLDIENDTDATGRPEQGVAMDHDVHDPGRLMTQAHDDGTARSQGCSNLPLANSVTSMVGRVECTPMDAETGMCRGDEEDELDIPDQALKLAPGEPIPPDLCREPGAKRGRHQSEGETFVQCPARPWQLEFSRKFYNLPTSPSRGSMDRKVDHTVEAMEVNVSPNVMLLSALATGDTKAEQREDDRITSSLKVALIPDVEITCAAKKSTTQISEHVHMSIIEPSDVGATYESLLLTGAPLEGRSEMESESPVGMSIAGLSLQPSSCTDKGDAFSSLTPQRGGDGDGGKGRDAEELHYSRNLDTLTSSIDDEVGGEKDLIDTARGKHDG</sequence>
<protein>
    <submittedName>
        <fullName evidence="2">Uncharacterized protein</fullName>
    </submittedName>
</protein>
<feature type="compositionally biased region" description="Basic and acidic residues" evidence="1">
    <location>
        <begin position="574"/>
        <end position="591"/>
    </location>
</feature>
<organism evidence="2 3">
    <name type="scientific">Chara braunii</name>
    <name type="common">Braun's stonewort</name>
    <dbReference type="NCBI Taxonomy" id="69332"/>
    <lineage>
        <taxon>Eukaryota</taxon>
        <taxon>Viridiplantae</taxon>
        <taxon>Streptophyta</taxon>
        <taxon>Charophyceae</taxon>
        <taxon>Charales</taxon>
        <taxon>Characeae</taxon>
        <taxon>Chara</taxon>
    </lineage>
</organism>
<evidence type="ECO:0000313" key="3">
    <source>
        <dbReference type="Proteomes" id="UP000265515"/>
    </source>
</evidence>
<dbReference type="Gramene" id="GBG88435">
    <property type="protein sequence ID" value="GBG88435"/>
    <property type="gene ID" value="CBR_g47134"/>
</dbReference>
<reference evidence="2 3" key="1">
    <citation type="journal article" date="2018" name="Cell">
        <title>The Chara Genome: Secondary Complexity and Implications for Plant Terrestrialization.</title>
        <authorList>
            <person name="Nishiyama T."/>
            <person name="Sakayama H."/>
            <person name="Vries J.D."/>
            <person name="Buschmann H."/>
            <person name="Saint-Marcoux D."/>
            <person name="Ullrich K.K."/>
            <person name="Haas F.B."/>
            <person name="Vanderstraeten L."/>
            <person name="Becker D."/>
            <person name="Lang D."/>
            <person name="Vosolsobe S."/>
            <person name="Rombauts S."/>
            <person name="Wilhelmsson P.K.I."/>
            <person name="Janitza P."/>
            <person name="Kern R."/>
            <person name="Heyl A."/>
            <person name="Rumpler F."/>
            <person name="Villalobos L.I.A.C."/>
            <person name="Clay J.M."/>
            <person name="Skokan R."/>
            <person name="Toyoda A."/>
            <person name="Suzuki Y."/>
            <person name="Kagoshima H."/>
            <person name="Schijlen E."/>
            <person name="Tajeshwar N."/>
            <person name="Catarino B."/>
            <person name="Hetherington A.J."/>
            <person name="Saltykova A."/>
            <person name="Bonnot C."/>
            <person name="Breuninger H."/>
            <person name="Symeonidi A."/>
            <person name="Radhakrishnan G.V."/>
            <person name="Van Nieuwerburgh F."/>
            <person name="Deforce D."/>
            <person name="Chang C."/>
            <person name="Karol K.G."/>
            <person name="Hedrich R."/>
            <person name="Ulvskov P."/>
            <person name="Glockner G."/>
            <person name="Delwiche C.F."/>
            <person name="Petrasek J."/>
            <person name="Van de Peer Y."/>
            <person name="Friml J."/>
            <person name="Beilby M."/>
            <person name="Dolan L."/>
            <person name="Kohara Y."/>
            <person name="Sugano S."/>
            <person name="Fujiyama A."/>
            <person name="Delaux P.-M."/>
            <person name="Quint M."/>
            <person name="TheiBen G."/>
            <person name="Hagemann M."/>
            <person name="Harholt J."/>
            <person name="Dunand C."/>
            <person name="Zachgo S."/>
            <person name="Langdale J."/>
            <person name="Maumus F."/>
            <person name="Straeten D.V.D."/>
            <person name="Gould S.B."/>
            <person name="Rensing S.A."/>
        </authorList>
    </citation>
    <scope>NUCLEOTIDE SEQUENCE [LARGE SCALE GENOMIC DNA]</scope>
    <source>
        <strain evidence="2 3">S276</strain>
    </source>
</reference>
<dbReference type="Proteomes" id="UP000265515">
    <property type="component" value="Unassembled WGS sequence"/>
</dbReference>
<feature type="compositionally biased region" description="Basic and acidic residues" evidence="1">
    <location>
        <begin position="313"/>
        <end position="323"/>
    </location>
</feature>
<feature type="compositionally biased region" description="Acidic residues" evidence="1">
    <location>
        <begin position="285"/>
        <end position="301"/>
    </location>
</feature>
<gene>
    <name evidence="2" type="ORF">CBR_g47134</name>
</gene>
<evidence type="ECO:0000313" key="2">
    <source>
        <dbReference type="EMBL" id="GBG88435.1"/>
    </source>
</evidence>
<evidence type="ECO:0000256" key="1">
    <source>
        <dbReference type="SAM" id="MobiDB-lite"/>
    </source>
</evidence>
<feature type="region of interest" description="Disordered" evidence="1">
    <location>
        <begin position="1"/>
        <end position="105"/>
    </location>
</feature>
<dbReference type="AlphaFoldDB" id="A0A388M1Q3"/>
<accession>A0A388M1Q3</accession>
<proteinExistence type="predicted"/>
<keyword evidence="3" id="KW-1185">Reference proteome</keyword>
<dbReference type="EMBL" id="BFEA01000672">
    <property type="protein sequence ID" value="GBG88435.1"/>
    <property type="molecule type" value="Genomic_DNA"/>
</dbReference>
<comment type="caution">
    <text evidence="2">The sequence shown here is derived from an EMBL/GenBank/DDBJ whole genome shotgun (WGS) entry which is preliminary data.</text>
</comment>
<name>A0A388M1Q3_CHABU</name>
<feature type="compositionally biased region" description="Basic and acidic residues" evidence="1">
    <location>
        <begin position="605"/>
        <end position="620"/>
    </location>
</feature>
<feature type="region of interest" description="Disordered" evidence="1">
    <location>
        <begin position="549"/>
        <end position="620"/>
    </location>
</feature>